<evidence type="ECO:0000313" key="1">
    <source>
        <dbReference type="EMBL" id="MBM9469118.1"/>
    </source>
</evidence>
<sequence length="104" mass="11846">MWFSAPIDVLFPAGNPPAPQSFRRREHMWVSPDVKLMLDEQMLLAATEIDSKVLLSSFRELLDSPLALRTVTMRDRTPASHPRQVNLCCRSQIVPDPERCVTDV</sequence>
<gene>
    <name evidence="1" type="ORF">JL106_17665</name>
</gene>
<reference evidence="1" key="1">
    <citation type="submission" date="2021-01" db="EMBL/GenBank/DDBJ databases">
        <title>YIM 132084 draft genome.</title>
        <authorList>
            <person name="An D."/>
        </authorList>
    </citation>
    <scope>NUCLEOTIDE SEQUENCE</scope>
    <source>
        <strain evidence="1">YIM 132084</strain>
    </source>
</reference>
<dbReference type="EMBL" id="JAERWK010000023">
    <property type="protein sequence ID" value="MBM9469118.1"/>
    <property type="molecule type" value="Genomic_DNA"/>
</dbReference>
<dbReference type="RefSeq" id="WP_205262077.1">
    <property type="nucleotide sequence ID" value="NZ_JAERWK010000023.1"/>
</dbReference>
<keyword evidence="2" id="KW-1185">Reference proteome</keyword>
<proteinExistence type="predicted"/>
<protein>
    <submittedName>
        <fullName evidence="1">Uncharacterized protein</fullName>
    </submittedName>
</protein>
<comment type="caution">
    <text evidence="1">The sequence shown here is derived from an EMBL/GenBank/DDBJ whole genome shotgun (WGS) entry which is preliminary data.</text>
</comment>
<dbReference type="AlphaFoldDB" id="A0A939BY18"/>
<accession>A0A939BY18</accession>
<dbReference type="Proteomes" id="UP000663792">
    <property type="component" value="Unassembled WGS sequence"/>
</dbReference>
<name>A0A939BY18_9ACTN</name>
<evidence type="ECO:0000313" key="2">
    <source>
        <dbReference type="Proteomes" id="UP000663792"/>
    </source>
</evidence>
<organism evidence="1 2">
    <name type="scientific">Nakamurella leprariae</name>
    <dbReference type="NCBI Taxonomy" id="2803911"/>
    <lineage>
        <taxon>Bacteria</taxon>
        <taxon>Bacillati</taxon>
        <taxon>Actinomycetota</taxon>
        <taxon>Actinomycetes</taxon>
        <taxon>Nakamurellales</taxon>
        <taxon>Nakamurellaceae</taxon>
        <taxon>Nakamurella</taxon>
    </lineage>
</organism>